<reference evidence="6 7" key="1">
    <citation type="submission" date="2013-12" db="EMBL/GenBank/DDBJ databases">
        <title>Ecological redundancy of diverse viral populations within a natural community.</title>
        <authorList>
            <person name="Gregory A.C."/>
            <person name="LaButti K."/>
            <person name="Copeland A."/>
            <person name="Woyke T."/>
            <person name="Sullivan M.B."/>
        </authorList>
    </citation>
    <scope>NUCLEOTIDE SEQUENCE [LARGE SCALE GENOMIC DNA]</scope>
    <source>
        <strain evidence="1">Syn7803C59</strain>
        <strain evidence="4">Syn7803US1</strain>
        <strain evidence="2">Syn7803US101</strain>
        <strain evidence="3">Syn7803US117</strain>
        <strain evidence="5">Syn7803US60</strain>
    </source>
</reference>
<dbReference type="Proteomes" id="UP000185402">
    <property type="component" value="Segment"/>
</dbReference>
<dbReference type="Proteomes" id="UP000185387">
    <property type="component" value="Segment"/>
</dbReference>
<dbReference type="EMBL" id="KJ019038">
    <property type="protein sequence ID" value="AIX16978.1"/>
    <property type="molecule type" value="Genomic_DNA"/>
</dbReference>
<name>A0A0E3FHG8_9CAUD</name>
<evidence type="ECO:0000313" key="8">
    <source>
        <dbReference type="Proteomes" id="UP000185406"/>
    </source>
</evidence>
<evidence type="ECO:0000313" key="2">
    <source>
        <dbReference type="EMBL" id="AIX23648.1"/>
    </source>
</evidence>
<protein>
    <submittedName>
        <fullName evidence="3">Uncharacterized protein</fullName>
    </submittedName>
</protein>
<dbReference type="Proteomes" id="UP000185406">
    <property type="component" value="Segment"/>
</dbReference>
<evidence type="ECO:0000313" key="3">
    <source>
        <dbReference type="EMBL" id="AIX26684.1"/>
    </source>
</evidence>
<evidence type="ECO:0000313" key="6">
    <source>
        <dbReference type="Proteomes" id="UP000185387"/>
    </source>
</evidence>
<proteinExistence type="predicted"/>
<dbReference type="Proteomes" id="UP000185398">
    <property type="component" value="Segment"/>
</dbReference>
<gene>
    <name evidence="1" type="ORF">Syn7803C59_171</name>
    <name evidence="2" type="ORF">Syn7803US101_169</name>
    <name evidence="3" type="ORF">Syn7803US117_169</name>
    <name evidence="4" type="ORF">Syn7803US1_171</name>
    <name evidence="5" type="ORF">Syn7803US60_169</name>
</gene>
<dbReference type="Proteomes" id="UP000185407">
    <property type="component" value="Segment"/>
</dbReference>
<organism evidence="3 8">
    <name type="scientific">Synechococcus phage ACG-2014a</name>
    <dbReference type="NCBI Taxonomy" id="1493507"/>
    <lineage>
        <taxon>Viruses</taxon>
        <taxon>Duplodnaviria</taxon>
        <taxon>Heunggongvirae</taxon>
        <taxon>Uroviricota</taxon>
        <taxon>Caudoviricetes</taxon>
        <taxon>Pantevenvirales</taxon>
        <taxon>Kyanoviridae</taxon>
        <taxon>Acionnavirus</taxon>
        <taxon>Acionnavirus monteraybay</taxon>
    </lineage>
</organism>
<dbReference type="EMBL" id="KJ019067">
    <property type="protein sequence ID" value="AIX23648.1"/>
    <property type="molecule type" value="Genomic_DNA"/>
</dbReference>
<sequence>MNTLQMVKKQINKASALHNAQISHTSYRGVEYNTRCVESKETHGTFCYRGRTYSK</sequence>
<accession>A0A0E3FHG8</accession>
<evidence type="ECO:0000313" key="7">
    <source>
        <dbReference type="Proteomes" id="UP000185398"/>
    </source>
</evidence>
<evidence type="ECO:0000313" key="5">
    <source>
        <dbReference type="EMBL" id="AIX35087.1"/>
    </source>
</evidence>
<dbReference type="EMBL" id="KJ019081">
    <property type="protein sequence ID" value="AIX26684.1"/>
    <property type="molecule type" value="Genomic_DNA"/>
</dbReference>
<dbReference type="EMBL" id="KJ019114">
    <property type="protein sequence ID" value="AIX35087.1"/>
    <property type="molecule type" value="Genomic_DNA"/>
</dbReference>
<dbReference type="EMBL" id="KJ019088">
    <property type="protein sequence ID" value="AIX28307.1"/>
    <property type="molecule type" value="Genomic_DNA"/>
</dbReference>
<evidence type="ECO:0000313" key="4">
    <source>
        <dbReference type="EMBL" id="AIX28307.1"/>
    </source>
</evidence>
<evidence type="ECO:0000313" key="1">
    <source>
        <dbReference type="EMBL" id="AIX16978.1"/>
    </source>
</evidence>